<accession>A0A5B7F4M5</accession>
<proteinExistence type="predicted"/>
<gene>
    <name evidence="1" type="ORF">E2C01_035991</name>
</gene>
<dbReference type="Proteomes" id="UP000324222">
    <property type="component" value="Unassembled WGS sequence"/>
</dbReference>
<name>A0A5B7F4M5_PORTR</name>
<evidence type="ECO:0000313" key="1">
    <source>
        <dbReference type="EMBL" id="MPC42370.1"/>
    </source>
</evidence>
<reference evidence="1 2" key="1">
    <citation type="submission" date="2019-05" db="EMBL/GenBank/DDBJ databases">
        <title>Another draft genome of Portunus trituberculatus and its Hox gene families provides insights of decapod evolution.</title>
        <authorList>
            <person name="Jeong J.-H."/>
            <person name="Song I."/>
            <person name="Kim S."/>
            <person name="Choi T."/>
            <person name="Kim D."/>
            <person name="Ryu S."/>
            <person name="Kim W."/>
        </authorList>
    </citation>
    <scope>NUCLEOTIDE SEQUENCE [LARGE SCALE GENOMIC DNA]</scope>
    <source>
        <tissue evidence="1">Muscle</tissue>
    </source>
</reference>
<dbReference type="AlphaFoldDB" id="A0A5B7F4M5"/>
<keyword evidence="2" id="KW-1185">Reference proteome</keyword>
<comment type="caution">
    <text evidence="1">The sequence shown here is derived from an EMBL/GenBank/DDBJ whole genome shotgun (WGS) entry which is preliminary data.</text>
</comment>
<dbReference type="EMBL" id="VSRR010005410">
    <property type="protein sequence ID" value="MPC42370.1"/>
    <property type="molecule type" value="Genomic_DNA"/>
</dbReference>
<sequence>MLFWLTHSAVLHGKQDKGKKIKKTNGPFNCQFPCRSTESVERKG</sequence>
<protein>
    <submittedName>
        <fullName evidence="1">Uncharacterized protein</fullName>
    </submittedName>
</protein>
<organism evidence="1 2">
    <name type="scientific">Portunus trituberculatus</name>
    <name type="common">Swimming crab</name>
    <name type="synonym">Neptunus trituberculatus</name>
    <dbReference type="NCBI Taxonomy" id="210409"/>
    <lineage>
        <taxon>Eukaryota</taxon>
        <taxon>Metazoa</taxon>
        <taxon>Ecdysozoa</taxon>
        <taxon>Arthropoda</taxon>
        <taxon>Crustacea</taxon>
        <taxon>Multicrustacea</taxon>
        <taxon>Malacostraca</taxon>
        <taxon>Eumalacostraca</taxon>
        <taxon>Eucarida</taxon>
        <taxon>Decapoda</taxon>
        <taxon>Pleocyemata</taxon>
        <taxon>Brachyura</taxon>
        <taxon>Eubrachyura</taxon>
        <taxon>Portunoidea</taxon>
        <taxon>Portunidae</taxon>
        <taxon>Portuninae</taxon>
        <taxon>Portunus</taxon>
    </lineage>
</organism>
<evidence type="ECO:0000313" key="2">
    <source>
        <dbReference type="Proteomes" id="UP000324222"/>
    </source>
</evidence>